<dbReference type="OMA" id="VCQLSQA"/>
<dbReference type="PANTHER" id="PTHR15191">
    <property type="entry name" value="PROTEIN CBG20567"/>
    <property type="match status" value="1"/>
</dbReference>
<dbReference type="PANTHER" id="PTHR15191:SF3">
    <property type="entry name" value="PITUITARY TUMOR-TRANSFORMING GENE PROTEIN-BINDING FACTOR"/>
    <property type="match status" value="1"/>
</dbReference>
<gene>
    <name evidence="3" type="ORF">DLAC_08072</name>
</gene>
<name>A0A151ZB37_TIELA</name>
<evidence type="ECO:0000256" key="2">
    <source>
        <dbReference type="SAM" id="SignalP"/>
    </source>
</evidence>
<feature type="signal peptide" evidence="2">
    <location>
        <begin position="1"/>
        <end position="20"/>
    </location>
</feature>
<keyword evidence="1" id="KW-1133">Transmembrane helix</keyword>
<reference evidence="3 4" key="1">
    <citation type="submission" date="2015-12" db="EMBL/GenBank/DDBJ databases">
        <title>Dictyostelia acquired genes for synthesis and detection of signals that induce cell-type specialization by lateral gene transfer from prokaryotes.</title>
        <authorList>
            <person name="Gloeckner G."/>
            <person name="Schaap P."/>
        </authorList>
    </citation>
    <scope>NUCLEOTIDE SEQUENCE [LARGE SCALE GENOMIC DNA]</scope>
    <source>
        <strain evidence="3 4">TK</strain>
    </source>
</reference>
<keyword evidence="1" id="KW-0812">Transmembrane</keyword>
<keyword evidence="1" id="KW-0472">Membrane</keyword>
<dbReference type="InterPro" id="IPR052304">
    <property type="entry name" value="PTTG1IP"/>
</dbReference>
<feature type="transmembrane region" description="Helical" evidence="1">
    <location>
        <begin position="98"/>
        <end position="123"/>
    </location>
</feature>
<organism evidence="3 4">
    <name type="scientific">Tieghemostelium lacteum</name>
    <name type="common">Slime mold</name>
    <name type="synonym">Dictyostelium lacteum</name>
    <dbReference type="NCBI Taxonomy" id="361077"/>
    <lineage>
        <taxon>Eukaryota</taxon>
        <taxon>Amoebozoa</taxon>
        <taxon>Evosea</taxon>
        <taxon>Eumycetozoa</taxon>
        <taxon>Dictyostelia</taxon>
        <taxon>Dictyosteliales</taxon>
        <taxon>Raperosteliaceae</taxon>
        <taxon>Tieghemostelium</taxon>
    </lineage>
</organism>
<dbReference type="GO" id="GO:0005634">
    <property type="term" value="C:nucleus"/>
    <property type="evidence" value="ECO:0007669"/>
    <property type="project" value="TreeGrafter"/>
</dbReference>
<dbReference type="Proteomes" id="UP000076078">
    <property type="component" value="Unassembled WGS sequence"/>
</dbReference>
<dbReference type="EMBL" id="LODT01000035">
    <property type="protein sequence ID" value="KYQ91160.1"/>
    <property type="molecule type" value="Genomic_DNA"/>
</dbReference>
<evidence type="ECO:0000256" key="1">
    <source>
        <dbReference type="SAM" id="Phobius"/>
    </source>
</evidence>
<comment type="caution">
    <text evidence="3">The sequence shown here is derived from an EMBL/GenBank/DDBJ whole genome shotgun (WGS) entry which is preliminary data.</text>
</comment>
<dbReference type="OrthoDB" id="19853at2759"/>
<evidence type="ECO:0000313" key="3">
    <source>
        <dbReference type="EMBL" id="KYQ91160.1"/>
    </source>
</evidence>
<keyword evidence="2" id="KW-0732">Signal</keyword>
<proteinExistence type="predicted"/>
<protein>
    <recommendedName>
        <fullName evidence="5">PSI domain-containing protein</fullName>
    </recommendedName>
</protein>
<keyword evidence="4" id="KW-1185">Reference proteome</keyword>
<dbReference type="GO" id="GO:0005737">
    <property type="term" value="C:cytoplasm"/>
    <property type="evidence" value="ECO:0007669"/>
    <property type="project" value="TreeGrafter"/>
</dbReference>
<dbReference type="InParanoid" id="A0A151ZB37"/>
<accession>A0A151ZB37</accession>
<dbReference type="FunCoup" id="A0A151ZB37">
    <property type="interactions" value="70"/>
</dbReference>
<feature type="chain" id="PRO_5007593075" description="PSI domain-containing protein" evidence="2">
    <location>
        <begin position="21"/>
        <end position="173"/>
    </location>
</feature>
<evidence type="ECO:0000313" key="4">
    <source>
        <dbReference type="Proteomes" id="UP000076078"/>
    </source>
</evidence>
<dbReference type="AlphaFoldDB" id="A0A151ZB37"/>
<evidence type="ECO:0008006" key="5">
    <source>
        <dbReference type="Google" id="ProtNLM"/>
    </source>
</evidence>
<sequence>MKQIIILALILLSITVCVNSLGSTSHESSSTAAVNTSSEATNATGCAKYTSCSDCAAENHCVWCEGDSICSDGTFYGSKPLSTCKDFRWRQCKIEGRYTLIIAAGIIAVILFFFFCICCCCCCRRRDSHEHKYYSIQNSEDENSHLISKTPKTDARREELYRKWGIKSKNTSY</sequence>
<dbReference type="GO" id="GO:0006606">
    <property type="term" value="P:protein import into nucleus"/>
    <property type="evidence" value="ECO:0007669"/>
    <property type="project" value="TreeGrafter"/>
</dbReference>